<evidence type="ECO:0000313" key="3">
    <source>
        <dbReference type="Proteomes" id="UP000317650"/>
    </source>
</evidence>
<sequence>MEEDTDGMASTDRVVILTQVALECIGISGLYDIHSHVVQGLYGLVDGSMLLVIMKKKEAEGALEEEEGGGKRMEEKEAFSPKTQT</sequence>
<dbReference type="AlphaFoldDB" id="A0A4S8JQB4"/>
<reference evidence="2 3" key="1">
    <citation type="journal article" date="2019" name="Nat. Plants">
        <title>Genome sequencing of Musa balbisiana reveals subgenome evolution and function divergence in polyploid bananas.</title>
        <authorList>
            <person name="Yao X."/>
        </authorList>
    </citation>
    <scope>NUCLEOTIDE SEQUENCE [LARGE SCALE GENOMIC DNA]</scope>
    <source>
        <strain evidence="3">cv. DH-PKW</strain>
        <tissue evidence="2">Leaves</tissue>
    </source>
</reference>
<evidence type="ECO:0000256" key="1">
    <source>
        <dbReference type="SAM" id="MobiDB-lite"/>
    </source>
</evidence>
<protein>
    <submittedName>
        <fullName evidence="2">Uncharacterized protein</fullName>
    </submittedName>
</protein>
<feature type="region of interest" description="Disordered" evidence="1">
    <location>
        <begin position="62"/>
        <end position="85"/>
    </location>
</feature>
<gene>
    <name evidence="2" type="ORF">C4D60_Mb01t18720</name>
</gene>
<organism evidence="2 3">
    <name type="scientific">Musa balbisiana</name>
    <name type="common">Banana</name>
    <dbReference type="NCBI Taxonomy" id="52838"/>
    <lineage>
        <taxon>Eukaryota</taxon>
        <taxon>Viridiplantae</taxon>
        <taxon>Streptophyta</taxon>
        <taxon>Embryophyta</taxon>
        <taxon>Tracheophyta</taxon>
        <taxon>Spermatophyta</taxon>
        <taxon>Magnoliopsida</taxon>
        <taxon>Liliopsida</taxon>
        <taxon>Zingiberales</taxon>
        <taxon>Musaceae</taxon>
        <taxon>Musa</taxon>
    </lineage>
</organism>
<keyword evidence="3" id="KW-1185">Reference proteome</keyword>
<name>A0A4S8JQB4_MUSBA</name>
<feature type="compositionally biased region" description="Basic and acidic residues" evidence="1">
    <location>
        <begin position="68"/>
        <end position="79"/>
    </location>
</feature>
<comment type="caution">
    <text evidence="2">The sequence shown here is derived from an EMBL/GenBank/DDBJ whole genome shotgun (WGS) entry which is preliminary data.</text>
</comment>
<proteinExistence type="predicted"/>
<evidence type="ECO:0000313" key="2">
    <source>
        <dbReference type="EMBL" id="THU63712.1"/>
    </source>
</evidence>
<dbReference type="Proteomes" id="UP000317650">
    <property type="component" value="Chromosome 1"/>
</dbReference>
<accession>A0A4S8JQB4</accession>
<dbReference type="EMBL" id="PYDT01000004">
    <property type="protein sequence ID" value="THU63712.1"/>
    <property type="molecule type" value="Genomic_DNA"/>
</dbReference>